<gene>
    <name evidence="2" type="ORF">F383_32543</name>
</gene>
<dbReference type="AlphaFoldDB" id="A0A0B0N1H5"/>
<dbReference type="Proteomes" id="UP000032142">
    <property type="component" value="Unassembled WGS sequence"/>
</dbReference>
<organism evidence="2 3">
    <name type="scientific">Gossypium arboreum</name>
    <name type="common">Tree cotton</name>
    <name type="synonym">Gossypium nanking</name>
    <dbReference type="NCBI Taxonomy" id="29729"/>
    <lineage>
        <taxon>Eukaryota</taxon>
        <taxon>Viridiplantae</taxon>
        <taxon>Streptophyta</taxon>
        <taxon>Embryophyta</taxon>
        <taxon>Tracheophyta</taxon>
        <taxon>Spermatophyta</taxon>
        <taxon>Magnoliopsida</taxon>
        <taxon>eudicotyledons</taxon>
        <taxon>Gunneridae</taxon>
        <taxon>Pentapetalae</taxon>
        <taxon>rosids</taxon>
        <taxon>malvids</taxon>
        <taxon>Malvales</taxon>
        <taxon>Malvaceae</taxon>
        <taxon>Malvoideae</taxon>
        <taxon>Gossypium</taxon>
    </lineage>
</organism>
<comment type="caution">
    <text evidence="2">The sequence shown here is derived from an EMBL/GenBank/DDBJ whole genome shotgun (WGS) entry which is preliminary data.</text>
</comment>
<feature type="compositionally biased region" description="Polar residues" evidence="1">
    <location>
        <begin position="22"/>
        <end position="31"/>
    </location>
</feature>
<dbReference type="EMBL" id="JRRC01451774">
    <property type="protein sequence ID" value="KHG06432.1"/>
    <property type="molecule type" value="Genomic_DNA"/>
</dbReference>
<feature type="region of interest" description="Disordered" evidence="1">
    <location>
        <begin position="1"/>
        <end position="31"/>
    </location>
</feature>
<evidence type="ECO:0000313" key="2">
    <source>
        <dbReference type="EMBL" id="KHG06432.1"/>
    </source>
</evidence>
<evidence type="ECO:0000313" key="3">
    <source>
        <dbReference type="Proteomes" id="UP000032142"/>
    </source>
</evidence>
<evidence type="ECO:0000256" key="1">
    <source>
        <dbReference type="SAM" id="MobiDB-lite"/>
    </source>
</evidence>
<reference evidence="3" key="1">
    <citation type="submission" date="2014-09" db="EMBL/GenBank/DDBJ databases">
        <authorList>
            <person name="Mudge J."/>
            <person name="Ramaraj T."/>
            <person name="Lindquist I.E."/>
            <person name="Bharti A.K."/>
            <person name="Sundararajan A."/>
            <person name="Cameron C.T."/>
            <person name="Woodward J.E."/>
            <person name="May G.D."/>
            <person name="Brubaker C."/>
            <person name="Broadhvest J."/>
            <person name="Wilkins T.A."/>
        </authorList>
    </citation>
    <scope>NUCLEOTIDE SEQUENCE</scope>
    <source>
        <strain evidence="3">cv. AKA8401</strain>
    </source>
</reference>
<keyword evidence="3" id="KW-1185">Reference proteome</keyword>
<sequence>MKSIKGATHQQQFKYSSPFPPSNKSQSLAIL</sequence>
<name>A0A0B0N1H5_GOSAR</name>
<proteinExistence type="predicted"/>
<accession>A0A0B0N1H5</accession>
<protein>
    <submittedName>
        <fullName evidence="2">Uncharacterized protein</fullName>
    </submittedName>
</protein>